<accession>A0AAW0MMI2</accession>
<protein>
    <submittedName>
        <fullName evidence="1">Uncharacterized protein</fullName>
    </submittedName>
</protein>
<dbReference type="Proteomes" id="UP001460270">
    <property type="component" value="Unassembled WGS sequence"/>
</dbReference>
<gene>
    <name evidence="1" type="ORF">WMY93_032981</name>
</gene>
<evidence type="ECO:0000313" key="2">
    <source>
        <dbReference type="Proteomes" id="UP001460270"/>
    </source>
</evidence>
<dbReference type="AlphaFoldDB" id="A0AAW0MMI2"/>
<proteinExistence type="predicted"/>
<keyword evidence="2" id="KW-1185">Reference proteome</keyword>
<name>A0AAW0MMI2_9GOBI</name>
<comment type="caution">
    <text evidence="1">The sequence shown here is derived from an EMBL/GenBank/DDBJ whole genome shotgun (WGS) entry which is preliminary data.</text>
</comment>
<reference evidence="2" key="1">
    <citation type="submission" date="2024-04" db="EMBL/GenBank/DDBJ databases">
        <title>Salinicola lusitanus LLJ914,a marine bacterium isolated from the Okinawa Trough.</title>
        <authorList>
            <person name="Li J."/>
        </authorList>
    </citation>
    <scope>NUCLEOTIDE SEQUENCE [LARGE SCALE GENOMIC DNA]</scope>
</reference>
<sequence length="154" mass="17821">MLQASNDKLKAKIVDTEGRHRRSNARLVGLPEGIEGTQPSKFFAQLLQDVFGPDIFPSPPELDPERTFDPREQEEGRTEVFGQVVSDYEDYSLEVVSQRKAYKTVMAELIHDGLKPSLLYPACLRITKPDGRRCSALFLRQRKIYEYQFWLLMR</sequence>
<organism evidence="1 2">
    <name type="scientific">Mugilogobius chulae</name>
    <name type="common">yellowstripe goby</name>
    <dbReference type="NCBI Taxonomy" id="88201"/>
    <lineage>
        <taxon>Eukaryota</taxon>
        <taxon>Metazoa</taxon>
        <taxon>Chordata</taxon>
        <taxon>Craniata</taxon>
        <taxon>Vertebrata</taxon>
        <taxon>Euteleostomi</taxon>
        <taxon>Actinopterygii</taxon>
        <taxon>Neopterygii</taxon>
        <taxon>Teleostei</taxon>
        <taxon>Neoteleostei</taxon>
        <taxon>Acanthomorphata</taxon>
        <taxon>Gobiaria</taxon>
        <taxon>Gobiiformes</taxon>
        <taxon>Gobioidei</taxon>
        <taxon>Gobiidae</taxon>
        <taxon>Gobionellinae</taxon>
        <taxon>Mugilogobius</taxon>
    </lineage>
</organism>
<dbReference type="EMBL" id="JBBPFD010000106">
    <property type="protein sequence ID" value="KAK7880391.1"/>
    <property type="molecule type" value="Genomic_DNA"/>
</dbReference>
<dbReference type="InterPro" id="IPR042566">
    <property type="entry name" value="L1_C"/>
</dbReference>
<evidence type="ECO:0000313" key="1">
    <source>
        <dbReference type="EMBL" id="KAK7880391.1"/>
    </source>
</evidence>
<dbReference type="Gene3D" id="3.30.250.20">
    <property type="entry name" value="L1 transposable element, C-terminal domain"/>
    <property type="match status" value="1"/>
</dbReference>